<dbReference type="GO" id="GO:0016746">
    <property type="term" value="F:acyltransferase activity"/>
    <property type="evidence" value="ECO:0007669"/>
    <property type="project" value="UniProtKB-KW"/>
</dbReference>
<dbReference type="OrthoDB" id="2150604at2759"/>
<dbReference type="InParanoid" id="A0A1Y1Y1D6"/>
<evidence type="ECO:0000313" key="1">
    <source>
        <dbReference type="EMBL" id="ORX91820.1"/>
    </source>
</evidence>
<comment type="caution">
    <text evidence="1">The sequence shown here is derived from an EMBL/GenBank/DDBJ whole genome shotgun (WGS) entry which is preliminary data.</text>
</comment>
<reference evidence="1 2" key="1">
    <citation type="submission" date="2016-07" db="EMBL/GenBank/DDBJ databases">
        <title>Pervasive Adenine N6-methylation of Active Genes in Fungi.</title>
        <authorList>
            <consortium name="DOE Joint Genome Institute"/>
            <person name="Mondo S.J."/>
            <person name="Dannebaum R.O."/>
            <person name="Kuo R.C."/>
            <person name="Labutti K."/>
            <person name="Haridas S."/>
            <person name="Kuo A."/>
            <person name="Salamov A."/>
            <person name="Ahrendt S.R."/>
            <person name="Lipzen A."/>
            <person name="Sullivan W."/>
            <person name="Andreopoulos W.B."/>
            <person name="Clum A."/>
            <person name="Lindquist E."/>
            <person name="Daum C."/>
            <person name="Ramamoorthy G.K."/>
            <person name="Gryganskyi A."/>
            <person name="Culley D."/>
            <person name="Magnuson J.K."/>
            <person name="James T.Y."/>
            <person name="O'Malley M.A."/>
            <person name="Stajich J.E."/>
            <person name="Spatafora J.W."/>
            <person name="Visel A."/>
            <person name="Grigoriev I.V."/>
        </authorList>
    </citation>
    <scope>NUCLEOTIDE SEQUENCE [LARGE SCALE GENOMIC DNA]</scope>
    <source>
        <strain evidence="1 2">CBS 931.73</strain>
    </source>
</reference>
<dbReference type="Gene3D" id="3.30.559.10">
    <property type="entry name" value="Chloramphenicol acetyltransferase-like domain"/>
    <property type="match status" value="1"/>
</dbReference>
<dbReference type="Gene3D" id="3.30.559.30">
    <property type="entry name" value="Nonribosomal peptide synthetase, condensation domain"/>
    <property type="match status" value="1"/>
</dbReference>
<dbReference type="AlphaFoldDB" id="A0A1Y1Y1D6"/>
<keyword evidence="1" id="KW-0012">Acyltransferase</keyword>
<proteinExistence type="predicted"/>
<protein>
    <submittedName>
        <fullName evidence="1">CoA-dependent acyltransferase</fullName>
    </submittedName>
</protein>
<dbReference type="PANTHER" id="PTHR28037">
    <property type="entry name" value="ALCOHOL O-ACETYLTRANSFERASE 1-RELATED"/>
    <property type="match status" value="1"/>
</dbReference>
<evidence type="ECO:0000313" key="2">
    <source>
        <dbReference type="Proteomes" id="UP000193498"/>
    </source>
</evidence>
<dbReference type="InterPro" id="IPR052058">
    <property type="entry name" value="Alcohol_O-acetyltransferase"/>
</dbReference>
<organism evidence="1 2">
    <name type="scientific">Basidiobolus meristosporus CBS 931.73</name>
    <dbReference type="NCBI Taxonomy" id="1314790"/>
    <lineage>
        <taxon>Eukaryota</taxon>
        <taxon>Fungi</taxon>
        <taxon>Fungi incertae sedis</taxon>
        <taxon>Zoopagomycota</taxon>
        <taxon>Entomophthoromycotina</taxon>
        <taxon>Basidiobolomycetes</taxon>
        <taxon>Basidiobolales</taxon>
        <taxon>Basidiobolaceae</taxon>
        <taxon>Basidiobolus</taxon>
    </lineage>
</organism>
<gene>
    <name evidence="1" type="ORF">K493DRAFT_409122</name>
</gene>
<dbReference type="PANTHER" id="PTHR28037:SF1">
    <property type="entry name" value="ALCOHOL O-ACETYLTRANSFERASE 1-RELATED"/>
    <property type="match status" value="1"/>
</dbReference>
<dbReference type="InterPro" id="IPR023213">
    <property type="entry name" value="CAT-like_dom_sf"/>
</dbReference>
<dbReference type="SUPFAM" id="SSF52777">
    <property type="entry name" value="CoA-dependent acyltransferases"/>
    <property type="match status" value="2"/>
</dbReference>
<dbReference type="Pfam" id="PF07247">
    <property type="entry name" value="AATase"/>
    <property type="match status" value="1"/>
</dbReference>
<dbReference type="STRING" id="1314790.A0A1Y1Y1D6"/>
<sequence length="472" mass="53121">MSTTGSELRPTGPMENWSVSRHLEDFYYGVTSFVKLSSPSLQLSRESIYGRIVEAVETTFWSNFNLRTTIDFPAAKMCYLSPGSAKVDFTWYERSEDTSVELALESEVNKKFPENDDQPLWRVWAVAADADGEFNTFELGITVHHAVADGLSSSNIVHTLTRAFLAGKREPLSVSQDPITIPYDPETDTKVTELSSSIHTILPNCKPPISVLLKEAATKLLLPKFLRPKEVYWSGTKTLDLDTIQRISAKPRQYPTKLLTMTVPLDSLVQKCKQHNTTVHAALATAFILATHVLKPQHPMKFATPINLRPYCEPVLPRESIGVYVSELMTTHPPPQASDIENFWPMAVQFKEQMNASLESAIYTIGLMEYIPNFREFLHTERVASAQNNGHKGSLEISNLGRQDWKDLPESPFHVDELGFAQSANIMGPVFTVSAVTWKNSCKLILSYLLDANEDEDVRRYWAEFQSILSSL</sequence>
<dbReference type="Proteomes" id="UP000193498">
    <property type="component" value="Unassembled WGS sequence"/>
</dbReference>
<keyword evidence="1" id="KW-0808">Transferase</keyword>
<accession>A0A1Y1Y1D6</accession>
<keyword evidence="2" id="KW-1185">Reference proteome</keyword>
<dbReference type="InterPro" id="IPR010828">
    <property type="entry name" value="Atf2/Sli1-like"/>
</dbReference>
<name>A0A1Y1Y1D6_9FUNG</name>
<dbReference type="EMBL" id="MCFE01000304">
    <property type="protein sequence ID" value="ORX91820.1"/>
    <property type="molecule type" value="Genomic_DNA"/>
</dbReference>